<evidence type="ECO:0000256" key="3">
    <source>
        <dbReference type="ARBA" id="ARBA00023136"/>
    </source>
</evidence>
<dbReference type="EMBL" id="HBIN01018159">
    <property type="protein sequence ID" value="CAE0443801.1"/>
    <property type="molecule type" value="Transcribed_RNA"/>
</dbReference>
<sequence length="306" mass="34540">MGQIFAYFHPAAGFDFEKAPNVPPSDDEEAARVWEEVSRLLETKKDAYEKLKTYQGNGEIIRESMANPKDEAKQIEGFEGMFPNINRIKSLFLLSKDTNACIQKVITKLSESENEETKAALLKGLASLLEQIFNIDWAKMHKPEIQNDFSFYRRSLEKHSSHPELPVDDAVAGHVSMFVAQANPFIKSIITSLETRKREGGTPEIIPFLSNFTNMCAASAYAAQKGNQCEDNVNMLYAAMTVCIVLYDSLEPNGAFTKHGRIDIKKCINGLNSWDSEKKTQYLNSLKYSTRTFQKAPNSVQKLFKD</sequence>
<reference evidence="6" key="1">
    <citation type="submission" date="2021-01" db="EMBL/GenBank/DDBJ databases">
        <authorList>
            <person name="Corre E."/>
            <person name="Pelletier E."/>
            <person name="Niang G."/>
            <person name="Scheremetjew M."/>
            <person name="Finn R."/>
            <person name="Kale V."/>
            <person name="Holt S."/>
            <person name="Cochrane G."/>
            <person name="Meng A."/>
            <person name="Brown T."/>
            <person name="Cohen L."/>
        </authorList>
    </citation>
    <scope>NUCLEOTIDE SEQUENCE</scope>
    <source>
        <strain evidence="6">GSBS06</strain>
    </source>
</reference>
<proteinExistence type="inferred from homology"/>
<evidence type="ECO:0000256" key="1">
    <source>
        <dbReference type="ARBA" id="ARBA00004635"/>
    </source>
</evidence>
<accession>A0A7S3PM37</accession>
<feature type="domain" description="CYRIA/CYRIB Rac1 binding" evidence="5">
    <location>
        <begin position="14"/>
        <end position="295"/>
    </location>
</feature>
<organism evidence="6">
    <name type="scientific">Aplanochytrium stocchinoi</name>
    <dbReference type="NCBI Taxonomy" id="215587"/>
    <lineage>
        <taxon>Eukaryota</taxon>
        <taxon>Sar</taxon>
        <taxon>Stramenopiles</taxon>
        <taxon>Bigyra</taxon>
        <taxon>Labyrinthulomycetes</taxon>
        <taxon>Thraustochytrida</taxon>
        <taxon>Thraustochytriidae</taxon>
        <taxon>Aplanochytrium</taxon>
    </lineage>
</organism>
<comment type="similarity">
    <text evidence="2">Belongs to the CYRI family.</text>
</comment>
<keyword evidence="3" id="KW-0472">Membrane</keyword>
<dbReference type="InterPro" id="IPR009828">
    <property type="entry name" value="CYRIA/CYRIB_Rac1-bd"/>
</dbReference>
<evidence type="ECO:0000313" key="6">
    <source>
        <dbReference type="EMBL" id="CAE0443801.1"/>
    </source>
</evidence>
<dbReference type="GO" id="GO:0016020">
    <property type="term" value="C:membrane"/>
    <property type="evidence" value="ECO:0007669"/>
    <property type="project" value="UniProtKB-SubCell"/>
</dbReference>
<evidence type="ECO:0000259" key="5">
    <source>
        <dbReference type="Pfam" id="PF07159"/>
    </source>
</evidence>
<keyword evidence="4" id="KW-0449">Lipoprotein</keyword>
<gene>
    <name evidence="6" type="ORF">ASTO00021_LOCUS13856</name>
</gene>
<dbReference type="AlphaFoldDB" id="A0A7S3PM37"/>
<dbReference type="PANTHER" id="PTHR12422">
    <property type="entry name" value="GH09096P"/>
    <property type="match status" value="1"/>
</dbReference>
<protein>
    <recommendedName>
        <fullName evidence="5">CYRIA/CYRIB Rac1 binding domain-containing protein</fullName>
    </recommendedName>
</protein>
<evidence type="ECO:0000256" key="2">
    <source>
        <dbReference type="ARBA" id="ARBA00005778"/>
    </source>
</evidence>
<comment type="subcellular location">
    <subcellularLocation>
        <location evidence="1">Membrane</location>
        <topology evidence="1">Lipid-anchor</topology>
    </subcellularLocation>
</comment>
<dbReference type="Pfam" id="PF07159">
    <property type="entry name" value="CYRIA-B_Rac1-bd"/>
    <property type="match status" value="1"/>
</dbReference>
<evidence type="ECO:0000256" key="4">
    <source>
        <dbReference type="ARBA" id="ARBA00023288"/>
    </source>
</evidence>
<dbReference type="GO" id="GO:0031267">
    <property type="term" value="F:small GTPase binding"/>
    <property type="evidence" value="ECO:0007669"/>
    <property type="project" value="InterPro"/>
</dbReference>
<name>A0A7S3PM37_9STRA</name>
<dbReference type="GO" id="GO:0030833">
    <property type="term" value="P:regulation of actin filament polymerization"/>
    <property type="evidence" value="ECO:0007669"/>
    <property type="project" value="InterPro"/>
</dbReference>
<dbReference type="InterPro" id="IPR039789">
    <property type="entry name" value="CYRI"/>
</dbReference>